<proteinExistence type="predicted"/>
<sequence length="75" mass="8991">MVLIHLDVNNLDKYVQYLYNHPYNKVDRLDIRFQKNIKVKDMKPQILTEQIYPSPVQTSELTNLIYLRLVIQGMI</sequence>
<name>A0A8S1QCD2_PARPR</name>
<reference evidence="1" key="1">
    <citation type="submission" date="2021-01" db="EMBL/GenBank/DDBJ databases">
        <authorList>
            <consortium name="Genoscope - CEA"/>
            <person name="William W."/>
        </authorList>
    </citation>
    <scope>NUCLEOTIDE SEQUENCE</scope>
</reference>
<evidence type="ECO:0000313" key="1">
    <source>
        <dbReference type="EMBL" id="CAD8112551.1"/>
    </source>
</evidence>
<comment type="caution">
    <text evidence="1">The sequence shown here is derived from an EMBL/GenBank/DDBJ whole genome shotgun (WGS) entry which is preliminary data.</text>
</comment>
<organism evidence="1 2">
    <name type="scientific">Paramecium primaurelia</name>
    <dbReference type="NCBI Taxonomy" id="5886"/>
    <lineage>
        <taxon>Eukaryota</taxon>
        <taxon>Sar</taxon>
        <taxon>Alveolata</taxon>
        <taxon>Ciliophora</taxon>
        <taxon>Intramacronucleata</taxon>
        <taxon>Oligohymenophorea</taxon>
        <taxon>Peniculida</taxon>
        <taxon>Parameciidae</taxon>
        <taxon>Paramecium</taxon>
    </lineage>
</organism>
<keyword evidence="2" id="KW-1185">Reference proteome</keyword>
<dbReference type="Proteomes" id="UP000688137">
    <property type="component" value="Unassembled WGS sequence"/>
</dbReference>
<gene>
    <name evidence="1" type="ORF">PPRIM_AZ9-3.1.T1520023</name>
</gene>
<dbReference type="AlphaFoldDB" id="A0A8S1QCD2"/>
<accession>A0A8S1QCD2</accession>
<evidence type="ECO:0000313" key="2">
    <source>
        <dbReference type="Proteomes" id="UP000688137"/>
    </source>
</evidence>
<dbReference type="EMBL" id="CAJJDM010000157">
    <property type="protein sequence ID" value="CAD8112551.1"/>
    <property type="molecule type" value="Genomic_DNA"/>
</dbReference>
<protein>
    <submittedName>
        <fullName evidence="1">Uncharacterized protein</fullName>
    </submittedName>
</protein>